<reference evidence="2" key="1">
    <citation type="journal article" date="2015" name="Nat. Genet.">
        <title>The genome and transcriptome of the zoonotic hookworm Ancylostoma ceylanicum identify infection-specific gene families.</title>
        <authorList>
            <person name="Schwarz E.M."/>
            <person name="Hu Y."/>
            <person name="Antoshechkin I."/>
            <person name="Miller M.M."/>
            <person name="Sternberg P.W."/>
            <person name="Aroian R.V."/>
        </authorList>
    </citation>
    <scope>NUCLEOTIDE SEQUENCE</scope>
    <source>
        <strain evidence="2">HY135</strain>
    </source>
</reference>
<accession>A0A016SIZ9</accession>
<dbReference type="EMBL" id="JARK01001557">
    <property type="protein sequence ID" value="EYB90294.1"/>
    <property type="molecule type" value="Genomic_DNA"/>
</dbReference>
<evidence type="ECO:0000313" key="2">
    <source>
        <dbReference type="Proteomes" id="UP000024635"/>
    </source>
</evidence>
<keyword evidence="2" id="KW-1185">Reference proteome</keyword>
<dbReference type="OrthoDB" id="5871862at2759"/>
<comment type="caution">
    <text evidence="1">The sequence shown here is derived from an EMBL/GenBank/DDBJ whole genome shotgun (WGS) entry which is preliminary data.</text>
</comment>
<protein>
    <recommendedName>
        <fullName evidence="3">Reverse transcriptase domain-containing protein</fullName>
    </recommendedName>
</protein>
<dbReference type="Proteomes" id="UP000024635">
    <property type="component" value="Unassembled WGS sequence"/>
</dbReference>
<evidence type="ECO:0008006" key="3">
    <source>
        <dbReference type="Google" id="ProtNLM"/>
    </source>
</evidence>
<evidence type="ECO:0000313" key="1">
    <source>
        <dbReference type="EMBL" id="EYB90294.1"/>
    </source>
</evidence>
<dbReference type="AlphaFoldDB" id="A0A016SIZ9"/>
<organism evidence="1 2">
    <name type="scientific">Ancylostoma ceylanicum</name>
    <dbReference type="NCBI Taxonomy" id="53326"/>
    <lineage>
        <taxon>Eukaryota</taxon>
        <taxon>Metazoa</taxon>
        <taxon>Ecdysozoa</taxon>
        <taxon>Nematoda</taxon>
        <taxon>Chromadorea</taxon>
        <taxon>Rhabditida</taxon>
        <taxon>Rhabditina</taxon>
        <taxon>Rhabditomorpha</taxon>
        <taxon>Strongyloidea</taxon>
        <taxon>Ancylostomatidae</taxon>
        <taxon>Ancylostomatinae</taxon>
        <taxon>Ancylostoma</taxon>
    </lineage>
</organism>
<name>A0A016SIZ9_9BILA</name>
<sequence>MVRILFAHSRSQVQAPAGTSTEFRITVGVHQSSPLPPLLFILVINAVTRDLQKPTPWTLLYADYVMIASEDKGELERQTQASSDKLA</sequence>
<dbReference type="STRING" id="53326.A0A016SIZ9"/>
<proteinExistence type="predicted"/>
<gene>
    <name evidence="1" type="primary">Acey_s0221.g2538</name>
    <name evidence="1" type="ORF">Y032_0221g2538</name>
</gene>